<gene>
    <name evidence="1" type="ORF">GYMLUDRAFT_76329</name>
</gene>
<dbReference type="Proteomes" id="UP000053593">
    <property type="component" value="Unassembled WGS sequence"/>
</dbReference>
<name>A0A0D0C0U6_9AGAR</name>
<protein>
    <submittedName>
        <fullName evidence="1">Uncharacterized protein</fullName>
    </submittedName>
</protein>
<accession>A0A0D0C0U6</accession>
<sequence length="137" mass="15330">MSEVKHYSCFFTWPVHPPICVVVAVPSFAIASAVVDVVFLPRVPVFGLPLDSLTSTSVAVTVPDLYHLIFYPMVPHPLCYPSSTIFVDKCGKDLIRSWDPTADDKTQLLYRIPISGKLDFSRFIDDYGLRKPLSGLR</sequence>
<organism evidence="1 2">
    <name type="scientific">Collybiopsis luxurians FD-317 M1</name>
    <dbReference type="NCBI Taxonomy" id="944289"/>
    <lineage>
        <taxon>Eukaryota</taxon>
        <taxon>Fungi</taxon>
        <taxon>Dikarya</taxon>
        <taxon>Basidiomycota</taxon>
        <taxon>Agaricomycotina</taxon>
        <taxon>Agaricomycetes</taxon>
        <taxon>Agaricomycetidae</taxon>
        <taxon>Agaricales</taxon>
        <taxon>Marasmiineae</taxon>
        <taxon>Omphalotaceae</taxon>
        <taxon>Collybiopsis</taxon>
        <taxon>Collybiopsis luxurians</taxon>
    </lineage>
</organism>
<reference evidence="1 2" key="1">
    <citation type="submission" date="2014-04" db="EMBL/GenBank/DDBJ databases">
        <title>Evolutionary Origins and Diversification of the Mycorrhizal Mutualists.</title>
        <authorList>
            <consortium name="DOE Joint Genome Institute"/>
            <consortium name="Mycorrhizal Genomics Consortium"/>
            <person name="Kohler A."/>
            <person name="Kuo A."/>
            <person name="Nagy L.G."/>
            <person name="Floudas D."/>
            <person name="Copeland A."/>
            <person name="Barry K.W."/>
            <person name="Cichocki N."/>
            <person name="Veneault-Fourrey C."/>
            <person name="LaButti K."/>
            <person name="Lindquist E.A."/>
            <person name="Lipzen A."/>
            <person name="Lundell T."/>
            <person name="Morin E."/>
            <person name="Murat C."/>
            <person name="Riley R."/>
            <person name="Ohm R."/>
            <person name="Sun H."/>
            <person name="Tunlid A."/>
            <person name="Henrissat B."/>
            <person name="Grigoriev I.V."/>
            <person name="Hibbett D.S."/>
            <person name="Martin F."/>
        </authorList>
    </citation>
    <scope>NUCLEOTIDE SEQUENCE [LARGE SCALE GENOMIC DNA]</scope>
    <source>
        <strain evidence="1 2">FD-317 M1</strain>
    </source>
</reference>
<dbReference type="EMBL" id="KN834801">
    <property type="protein sequence ID" value="KIK55969.1"/>
    <property type="molecule type" value="Genomic_DNA"/>
</dbReference>
<keyword evidence="2" id="KW-1185">Reference proteome</keyword>
<dbReference type="AlphaFoldDB" id="A0A0D0C0U6"/>
<proteinExistence type="predicted"/>
<evidence type="ECO:0000313" key="2">
    <source>
        <dbReference type="Proteomes" id="UP000053593"/>
    </source>
</evidence>
<dbReference type="HOGENOM" id="CLU_1865356_0_0_1"/>
<evidence type="ECO:0000313" key="1">
    <source>
        <dbReference type="EMBL" id="KIK55969.1"/>
    </source>
</evidence>